<dbReference type="InterPro" id="IPR007593">
    <property type="entry name" value="CD225/Dispanin_fam"/>
</dbReference>
<comment type="subcellular location">
    <subcellularLocation>
        <location evidence="1">Membrane</location>
    </subcellularLocation>
</comment>
<protein>
    <submittedName>
        <fullName evidence="7">CD225/dispanin family protein</fullName>
    </submittedName>
</protein>
<dbReference type="Pfam" id="PF04505">
    <property type="entry name" value="CD225"/>
    <property type="match status" value="1"/>
</dbReference>
<keyword evidence="3 6" id="KW-1133">Transmembrane helix</keyword>
<dbReference type="PANTHER" id="PTHR14948">
    <property type="entry name" value="NG5"/>
    <property type="match status" value="1"/>
</dbReference>
<evidence type="ECO:0000256" key="1">
    <source>
        <dbReference type="ARBA" id="ARBA00004370"/>
    </source>
</evidence>
<feature type="region of interest" description="Disordered" evidence="5">
    <location>
        <begin position="1"/>
        <end position="50"/>
    </location>
</feature>
<dbReference type="Proteomes" id="UP001560045">
    <property type="component" value="Unassembled WGS sequence"/>
</dbReference>
<gene>
    <name evidence="7" type="ORF">ABQ292_11595</name>
</gene>
<evidence type="ECO:0000256" key="6">
    <source>
        <dbReference type="SAM" id="Phobius"/>
    </source>
</evidence>
<reference evidence="7 8" key="1">
    <citation type="submission" date="2024-06" db="EMBL/GenBank/DDBJ databases">
        <title>Draft genome sequence of Geodermatophilus badlandi, a novel member of the Geodermatophilaceae isolated from badland sedimentary rocks in the Red desert, Wyoming, USA.</title>
        <authorList>
            <person name="Ben Tekaya S."/>
            <person name="Nouioui I."/>
            <person name="Flores G.M."/>
            <person name="Shaal M.N."/>
            <person name="Bredoire F."/>
            <person name="Basile F."/>
            <person name="Van Diepen L."/>
            <person name="Ward N.L."/>
        </authorList>
    </citation>
    <scope>NUCLEOTIDE SEQUENCE [LARGE SCALE GENOMIC DNA]</scope>
    <source>
        <strain evidence="7 8">WL48A</strain>
    </source>
</reference>
<evidence type="ECO:0000256" key="2">
    <source>
        <dbReference type="ARBA" id="ARBA00022692"/>
    </source>
</evidence>
<name>A0ABV3XEK3_9ACTN</name>
<keyword evidence="4 6" id="KW-0472">Membrane</keyword>
<keyword evidence="8" id="KW-1185">Reference proteome</keyword>
<keyword evidence="2 6" id="KW-0812">Transmembrane</keyword>
<evidence type="ECO:0000256" key="3">
    <source>
        <dbReference type="ARBA" id="ARBA00022989"/>
    </source>
</evidence>
<evidence type="ECO:0000313" key="7">
    <source>
        <dbReference type="EMBL" id="MEX5719002.1"/>
    </source>
</evidence>
<dbReference type="RefSeq" id="WP_369206403.1">
    <property type="nucleotide sequence ID" value="NZ_JBFNXQ010000031.1"/>
</dbReference>
<evidence type="ECO:0000256" key="5">
    <source>
        <dbReference type="SAM" id="MobiDB-lite"/>
    </source>
</evidence>
<feature type="transmembrane region" description="Helical" evidence="6">
    <location>
        <begin position="54"/>
        <end position="78"/>
    </location>
</feature>
<comment type="caution">
    <text evidence="7">The sequence shown here is derived from an EMBL/GenBank/DDBJ whole genome shotgun (WGS) entry which is preliminary data.</text>
</comment>
<feature type="compositionally biased region" description="Pro residues" evidence="5">
    <location>
        <begin position="19"/>
        <end position="28"/>
    </location>
</feature>
<dbReference type="EMBL" id="JBFNXQ010000031">
    <property type="protein sequence ID" value="MEX5719002.1"/>
    <property type="molecule type" value="Genomic_DNA"/>
</dbReference>
<dbReference type="PANTHER" id="PTHR14948:SF44">
    <property type="entry name" value="PROLINE-RICH TRANSMEMBRANE PROTEIN 1-LIKE"/>
    <property type="match status" value="1"/>
</dbReference>
<evidence type="ECO:0000313" key="8">
    <source>
        <dbReference type="Proteomes" id="UP001560045"/>
    </source>
</evidence>
<feature type="compositionally biased region" description="Low complexity" evidence="5">
    <location>
        <begin position="30"/>
        <end position="50"/>
    </location>
</feature>
<proteinExistence type="predicted"/>
<evidence type="ECO:0000256" key="4">
    <source>
        <dbReference type="ARBA" id="ARBA00023136"/>
    </source>
</evidence>
<dbReference type="InterPro" id="IPR051423">
    <property type="entry name" value="CD225/Dispanin"/>
</dbReference>
<feature type="transmembrane region" description="Helical" evidence="6">
    <location>
        <begin position="99"/>
        <end position="120"/>
    </location>
</feature>
<accession>A0ABV3XEK3</accession>
<organism evidence="7 8">
    <name type="scientific">Geodermatophilus maliterrae</name>
    <dbReference type="NCBI Taxonomy" id="3162531"/>
    <lineage>
        <taxon>Bacteria</taxon>
        <taxon>Bacillati</taxon>
        <taxon>Actinomycetota</taxon>
        <taxon>Actinomycetes</taxon>
        <taxon>Geodermatophilales</taxon>
        <taxon>Geodermatophilaceae</taxon>
        <taxon>Geodermatophilus</taxon>
    </lineage>
</organism>
<sequence>MQTPPQPNGGSGTQQGRRYPPPPPPGPSGPYGQPSGPSVYGYPPSTAAPAKPSAYWPLSIVAVLCSLVIGGIGLYFSAQVSTRWDNGDVQGAKKASTTALVLDVVGIVIGLIVILAAVSASESTVYYY</sequence>